<feature type="domain" description="FAD-binding FR-type" evidence="14">
    <location>
        <begin position="163"/>
        <end position="263"/>
    </location>
</feature>
<accession>A0AA41U3E4</accession>
<keyword evidence="16" id="KW-1185">Reference proteome</keyword>
<evidence type="ECO:0000256" key="2">
    <source>
        <dbReference type="ARBA" id="ARBA00001974"/>
    </source>
</evidence>
<protein>
    <recommendedName>
        <fullName evidence="4">nitric oxide dioxygenase</fullName>
        <ecNumber evidence="4">1.14.12.17</ecNumber>
    </recommendedName>
</protein>
<comment type="caution">
    <text evidence="15">The sequence shown here is derived from an EMBL/GenBank/DDBJ whole genome shotgun (WGS) entry which is preliminary data.</text>
</comment>
<comment type="similarity">
    <text evidence="11">Belongs to the globin family.</text>
</comment>
<dbReference type="Pfam" id="PF00042">
    <property type="entry name" value="Globin"/>
    <property type="match status" value="1"/>
</dbReference>
<dbReference type="InterPro" id="IPR012292">
    <property type="entry name" value="Globin/Proto"/>
</dbReference>
<dbReference type="Gene3D" id="2.40.30.10">
    <property type="entry name" value="Translation factors"/>
    <property type="match status" value="1"/>
</dbReference>
<feature type="region of interest" description="Disordered" evidence="12">
    <location>
        <begin position="1"/>
        <end position="27"/>
    </location>
</feature>
<dbReference type="GO" id="GO:0020037">
    <property type="term" value="F:heme binding"/>
    <property type="evidence" value="ECO:0007669"/>
    <property type="project" value="InterPro"/>
</dbReference>
<dbReference type="InterPro" id="IPR017927">
    <property type="entry name" value="FAD-bd_FR_type"/>
</dbReference>
<dbReference type="RefSeq" id="WP_235052147.1">
    <property type="nucleotide sequence ID" value="NZ_JAKFHA010000005.1"/>
</dbReference>
<comment type="cofactor">
    <cofactor evidence="2">
        <name>FAD</name>
        <dbReference type="ChEBI" id="CHEBI:57692"/>
    </cofactor>
</comment>
<dbReference type="InterPro" id="IPR000971">
    <property type="entry name" value="Globin"/>
</dbReference>
<reference evidence="15" key="1">
    <citation type="submission" date="2022-01" db="EMBL/GenBank/DDBJ databases">
        <title>Genome-Based Taxonomic Classification of the Phylum Actinobacteria.</title>
        <authorList>
            <person name="Gao Y."/>
        </authorList>
    </citation>
    <scope>NUCLEOTIDE SEQUENCE</scope>
    <source>
        <strain evidence="15">KLBMP 8922</strain>
    </source>
</reference>
<dbReference type="Pfam" id="PF00175">
    <property type="entry name" value="NAD_binding_1"/>
    <property type="match status" value="1"/>
</dbReference>
<sequence>MNAPVPPAPPPVGPPAGPAPGPLGPDGPRLIQESLALVAPAADSLVSHFYALLFIDRPDLRSMFPPMMDAQRDRLLAALLRLGTSAHDPESQRAFLAQLGRDHRKYGVLSEHYGAVGAALIGALARYSRDRWTPATRNAWLALYTWAAEVMIGAADEDAAVTPAWWDAQIIAHERRGSDIAIITLAPDRLLPYRPGQHVTVETPWWPRVWRHYSIANAPRPDNLLELHVRALPAGWVSQALVHRARVGDHIRLGPARGALVMRGESLRRALCVAGGTGLAPIKALVEHMAQRQLAHEAYVFIGARYSSELYDVASLNLMAEMYPWLHVVPTVSDERSYEGARGTLPDVIATYGSWHDHDVFISGSEAMVRATTNRLTADLGVPPGRLLTESLDTVSQGARLLDA</sequence>
<comment type="catalytic activity">
    <reaction evidence="9">
        <text>2 nitric oxide + NADH + 2 O2 = 2 nitrate + NAD(+) + H(+)</text>
        <dbReference type="Rhea" id="RHEA:19469"/>
        <dbReference type="ChEBI" id="CHEBI:15378"/>
        <dbReference type="ChEBI" id="CHEBI:15379"/>
        <dbReference type="ChEBI" id="CHEBI:16480"/>
        <dbReference type="ChEBI" id="CHEBI:17632"/>
        <dbReference type="ChEBI" id="CHEBI:57540"/>
        <dbReference type="ChEBI" id="CHEBI:57945"/>
        <dbReference type="EC" id="1.14.12.17"/>
    </reaction>
</comment>
<name>A0AA41U3E4_9ACTN</name>
<evidence type="ECO:0000259" key="13">
    <source>
        <dbReference type="PROSITE" id="PS01033"/>
    </source>
</evidence>
<dbReference type="GO" id="GO:0005344">
    <property type="term" value="F:oxygen carrier activity"/>
    <property type="evidence" value="ECO:0007669"/>
    <property type="project" value="UniProtKB-KW"/>
</dbReference>
<evidence type="ECO:0000256" key="11">
    <source>
        <dbReference type="RuleBase" id="RU000356"/>
    </source>
</evidence>
<evidence type="ECO:0000259" key="14">
    <source>
        <dbReference type="PROSITE" id="PS51384"/>
    </source>
</evidence>
<comment type="similarity">
    <text evidence="3">In the C-terminal section; belongs to the flavoprotein pyridine nucleotide cytochrome reductase family.</text>
</comment>
<dbReference type="InterPro" id="IPR001433">
    <property type="entry name" value="OxRdtase_FAD/NAD-bd"/>
</dbReference>
<dbReference type="Gene3D" id="1.10.490.10">
    <property type="entry name" value="Globins"/>
    <property type="match status" value="1"/>
</dbReference>
<dbReference type="GO" id="GO:0019825">
    <property type="term" value="F:oxygen binding"/>
    <property type="evidence" value="ECO:0007669"/>
    <property type="project" value="InterPro"/>
</dbReference>
<dbReference type="PROSITE" id="PS51384">
    <property type="entry name" value="FAD_FR"/>
    <property type="match status" value="1"/>
</dbReference>
<evidence type="ECO:0000256" key="4">
    <source>
        <dbReference type="ARBA" id="ARBA00012229"/>
    </source>
</evidence>
<dbReference type="CDD" id="cd06187">
    <property type="entry name" value="O2ase_reductase_like"/>
    <property type="match status" value="1"/>
</dbReference>
<dbReference type="InterPro" id="IPR009050">
    <property type="entry name" value="Globin-like_sf"/>
</dbReference>
<dbReference type="SUPFAM" id="SSF63380">
    <property type="entry name" value="Riboflavin synthase domain-like"/>
    <property type="match status" value="1"/>
</dbReference>
<dbReference type="AlphaFoldDB" id="A0AA41U3E4"/>
<proteinExistence type="inferred from homology"/>
<dbReference type="PRINTS" id="PR00410">
    <property type="entry name" value="PHEHYDRXLASE"/>
</dbReference>
<dbReference type="EC" id="1.14.12.17" evidence="4"/>
<evidence type="ECO:0000256" key="5">
    <source>
        <dbReference type="ARBA" id="ARBA00022714"/>
    </source>
</evidence>
<dbReference type="PRINTS" id="PR00371">
    <property type="entry name" value="FPNCR"/>
</dbReference>
<keyword evidence="11" id="KW-0561">Oxygen transport</keyword>
<keyword evidence="11" id="KW-0349">Heme</keyword>
<evidence type="ECO:0000313" key="15">
    <source>
        <dbReference type="EMBL" id="MCF2527984.1"/>
    </source>
</evidence>
<evidence type="ECO:0000256" key="6">
    <source>
        <dbReference type="ARBA" id="ARBA00022857"/>
    </source>
</evidence>
<comment type="catalytic activity">
    <reaction evidence="10">
        <text>2 nitric oxide + NADPH + 2 O2 = 2 nitrate + NADP(+) + H(+)</text>
        <dbReference type="Rhea" id="RHEA:19465"/>
        <dbReference type="ChEBI" id="CHEBI:15378"/>
        <dbReference type="ChEBI" id="CHEBI:15379"/>
        <dbReference type="ChEBI" id="CHEBI:16480"/>
        <dbReference type="ChEBI" id="CHEBI:17632"/>
        <dbReference type="ChEBI" id="CHEBI:57783"/>
        <dbReference type="ChEBI" id="CHEBI:58349"/>
        <dbReference type="EC" id="1.14.12.17"/>
    </reaction>
</comment>
<evidence type="ECO:0000313" key="16">
    <source>
        <dbReference type="Proteomes" id="UP001165378"/>
    </source>
</evidence>
<dbReference type="SUPFAM" id="SSF52343">
    <property type="entry name" value="Ferredoxin reductase-like, C-terminal NADP-linked domain"/>
    <property type="match status" value="1"/>
</dbReference>
<organism evidence="15 16">
    <name type="scientific">Yinghuangia soli</name>
    <dbReference type="NCBI Taxonomy" id="2908204"/>
    <lineage>
        <taxon>Bacteria</taxon>
        <taxon>Bacillati</taxon>
        <taxon>Actinomycetota</taxon>
        <taxon>Actinomycetes</taxon>
        <taxon>Kitasatosporales</taxon>
        <taxon>Streptomycetaceae</taxon>
        <taxon>Yinghuangia</taxon>
    </lineage>
</organism>
<keyword evidence="5" id="KW-0001">2Fe-2S</keyword>
<keyword evidence="11" id="KW-0408">Iron</keyword>
<keyword evidence="6" id="KW-0521">NADP</keyword>
<keyword evidence="7" id="KW-0411">Iron-sulfur</keyword>
<feature type="domain" description="Globin" evidence="13">
    <location>
        <begin position="22"/>
        <end position="156"/>
    </location>
</feature>
<evidence type="ECO:0000256" key="12">
    <source>
        <dbReference type="SAM" id="MobiDB-lite"/>
    </source>
</evidence>
<dbReference type="GO" id="GO:0008941">
    <property type="term" value="F:nitric oxide dioxygenase NAD(P)H activity"/>
    <property type="evidence" value="ECO:0007669"/>
    <property type="project" value="UniProtKB-EC"/>
</dbReference>
<comment type="cofactor">
    <cofactor evidence="1">
        <name>heme b</name>
        <dbReference type="ChEBI" id="CHEBI:60344"/>
    </cofactor>
</comment>
<keyword evidence="8" id="KW-0520">NAD</keyword>
<dbReference type="PROSITE" id="PS01033">
    <property type="entry name" value="GLOBIN"/>
    <property type="match status" value="1"/>
</dbReference>
<keyword evidence="11" id="KW-0813">Transport</keyword>
<dbReference type="InterPro" id="IPR017938">
    <property type="entry name" value="Riboflavin_synthase-like_b-brl"/>
</dbReference>
<dbReference type="CDD" id="cd19753">
    <property type="entry name" value="Mb-like_oxidoreductase"/>
    <property type="match status" value="1"/>
</dbReference>
<evidence type="ECO:0000256" key="7">
    <source>
        <dbReference type="ARBA" id="ARBA00023014"/>
    </source>
</evidence>
<dbReference type="EMBL" id="JAKFHA010000005">
    <property type="protein sequence ID" value="MCF2527984.1"/>
    <property type="molecule type" value="Genomic_DNA"/>
</dbReference>
<dbReference type="InterPro" id="IPR008333">
    <property type="entry name" value="Cbr1-like_FAD-bd_dom"/>
</dbReference>
<gene>
    <name evidence="15" type="ORF">LZ495_12240</name>
</gene>
<dbReference type="InterPro" id="IPR039261">
    <property type="entry name" value="FNR_nucleotide-bd"/>
</dbReference>
<evidence type="ECO:0000256" key="8">
    <source>
        <dbReference type="ARBA" id="ARBA00023027"/>
    </source>
</evidence>
<feature type="compositionally biased region" description="Pro residues" evidence="12">
    <location>
        <begin position="1"/>
        <end position="25"/>
    </location>
</feature>
<dbReference type="Proteomes" id="UP001165378">
    <property type="component" value="Unassembled WGS sequence"/>
</dbReference>
<keyword evidence="11" id="KW-0479">Metal-binding</keyword>
<evidence type="ECO:0000256" key="10">
    <source>
        <dbReference type="ARBA" id="ARBA00049433"/>
    </source>
</evidence>
<dbReference type="SUPFAM" id="SSF46458">
    <property type="entry name" value="Globin-like"/>
    <property type="match status" value="1"/>
</dbReference>
<dbReference type="GO" id="GO:0051537">
    <property type="term" value="F:2 iron, 2 sulfur cluster binding"/>
    <property type="evidence" value="ECO:0007669"/>
    <property type="project" value="UniProtKB-KW"/>
</dbReference>
<dbReference type="PANTHER" id="PTHR47354">
    <property type="entry name" value="NADH OXIDOREDUCTASE HCR"/>
    <property type="match status" value="1"/>
</dbReference>
<evidence type="ECO:0000256" key="3">
    <source>
        <dbReference type="ARBA" id="ARBA00006401"/>
    </source>
</evidence>
<dbReference type="Pfam" id="PF00970">
    <property type="entry name" value="FAD_binding_6"/>
    <property type="match status" value="1"/>
</dbReference>
<dbReference type="Gene3D" id="3.40.50.80">
    <property type="entry name" value="Nucleotide-binding domain of ferredoxin-NADP reductase (FNR) module"/>
    <property type="match status" value="1"/>
</dbReference>
<dbReference type="InterPro" id="IPR050415">
    <property type="entry name" value="MRET"/>
</dbReference>
<dbReference type="PANTHER" id="PTHR47354:SF5">
    <property type="entry name" value="PROTEIN RFBI"/>
    <property type="match status" value="1"/>
</dbReference>
<dbReference type="InterPro" id="IPR001709">
    <property type="entry name" value="Flavoprot_Pyr_Nucl_cyt_Rdtase"/>
</dbReference>
<evidence type="ECO:0000256" key="9">
    <source>
        <dbReference type="ARBA" id="ARBA00048649"/>
    </source>
</evidence>
<evidence type="ECO:0000256" key="1">
    <source>
        <dbReference type="ARBA" id="ARBA00001970"/>
    </source>
</evidence>